<name>A0A0A0V9K2_GVAO</name>
<evidence type="ECO:0000313" key="2">
    <source>
        <dbReference type="EMBL" id="AJA91653.1"/>
    </source>
</evidence>
<evidence type="ECO:0000313" key="1">
    <source>
        <dbReference type="EMBL" id="AIW65161.1"/>
    </source>
</evidence>
<sequence length="148" mass="16697">MFQRILAIVCYNRQCDKTTISRTDIANHKRRRGHNKKICYCRAKIIRTINTMTEGENIFLVIRNDIKSLTEKSINVDNLNAQIKAIKDSLSSMDERIKAVNDKVATNDASVVTESVNKVKNQLDTLTTAVTTISSTVNNIIKILKPFG</sequence>
<dbReference type="EMBL" id="KM226332">
    <property type="protein sequence ID" value="AJA91653.1"/>
    <property type="molecule type" value="Genomic_DNA"/>
</dbReference>
<organismHost>
    <name type="scientific">Adoxophyes</name>
    <dbReference type="NCBI Taxonomy" id="85584"/>
</organismHost>
<protein>
    <submittedName>
        <fullName evidence="1">p10</fullName>
    </submittedName>
</protein>
<proteinExistence type="predicted"/>
<dbReference type="Gene3D" id="1.20.5.340">
    <property type="match status" value="1"/>
</dbReference>
<dbReference type="EMBL" id="KM234100">
    <property type="protein sequence ID" value="AIW65161.1"/>
    <property type="molecule type" value="Genomic_DNA"/>
</dbReference>
<organism evidence="1">
    <name type="scientific">Adoxophyes orana granulovirus</name>
    <name type="common">AoGV</name>
    <dbReference type="NCBI Taxonomy" id="170617"/>
    <lineage>
        <taxon>Viruses</taxon>
        <taxon>Viruses incertae sedis</taxon>
        <taxon>Naldaviricetes</taxon>
        <taxon>Lefavirales</taxon>
        <taxon>Baculoviridae</taxon>
        <taxon>Betabaculovirus</taxon>
        <taxon>Betabaculovirus adoranae</taxon>
    </lineage>
</organism>
<reference evidence="1" key="1">
    <citation type="journal article" date="2015" name="J. Gen. Virol.">
        <title>Isolation of an Adoxophyes orana granulovirus (AdorGV) occlusion body morphology mutant: biological activity, genome sequence and relationship to other isolates of AdorGV.</title>
        <authorList>
            <person name="Nakai M."/>
            <person name="Harrison R.L."/>
            <person name="Uchida H."/>
            <person name="Ukuda R."/>
            <person name="Hikihara S."/>
            <person name="Ishii K."/>
            <person name="Kunimi Y."/>
        </authorList>
    </citation>
    <scope>NUCLEOTIDE SEQUENCE</scope>
    <source>
        <strain evidence="1">AdorGV-Tks</strain>
        <strain evidence="2">Miyazaki</strain>
    </source>
</reference>
<accession>A0A0A0V9K2</accession>